<gene>
    <name evidence="2" type="ORF">Tci_016835</name>
</gene>
<name>A0A6L2K814_TANCI</name>
<comment type="caution">
    <text evidence="2">The sequence shown here is derived from an EMBL/GenBank/DDBJ whole genome shotgun (WGS) entry which is preliminary data.</text>
</comment>
<dbReference type="InterPro" id="IPR013103">
    <property type="entry name" value="RVT_2"/>
</dbReference>
<evidence type="ECO:0000259" key="1">
    <source>
        <dbReference type="Pfam" id="PF07727"/>
    </source>
</evidence>
<proteinExistence type="predicted"/>
<dbReference type="EMBL" id="BKCJ010001902">
    <property type="protein sequence ID" value="GEU44857.1"/>
    <property type="molecule type" value="Genomic_DNA"/>
</dbReference>
<organism evidence="2">
    <name type="scientific">Tanacetum cinerariifolium</name>
    <name type="common">Dalmatian daisy</name>
    <name type="synonym">Chrysanthemum cinerariifolium</name>
    <dbReference type="NCBI Taxonomy" id="118510"/>
    <lineage>
        <taxon>Eukaryota</taxon>
        <taxon>Viridiplantae</taxon>
        <taxon>Streptophyta</taxon>
        <taxon>Embryophyta</taxon>
        <taxon>Tracheophyta</taxon>
        <taxon>Spermatophyta</taxon>
        <taxon>Magnoliopsida</taxon>
        <taxon>eudicotyledons</taxon>
        <taxon>Gunneridae</taxon>
        <taxon>Pentapetalae</taxon>
        <taxon>asterids</taxon>
        <taxon>campanulids</taxon>
        <taxon>Asterales</taxon>
        <taxon>Asteraceae</taxon>
        <taxon>Asteroideae</taxon>
        <taxon>Anthemideae</taxon>
        <taxon>Anthemidinae</taxon>
        <taxon>Tanacetum</taxon>
    </lineage>
</organism>
<protein>
    <recommendedName>
        <fullName evidence="1">Reverse transcriptase Ty1/copia-type domain-containing protein</fullName>
    </recommendedName>
</protein>
<dbReference type="AlphaFoldDB" id="A0A6L2K814"/>
<dbReference type="Pfam" id="PF07727">
    <property type="entry name" value="RVT_2"/>
    <property type="match status" value="1"/>
</dbReference>
<reference evidence="2" key="1">
    <citation type="journal article" date="2019" name="Sci. Rep.">
        <title>Draft genome of Tanacetum cinerariifolium, the natural source of mosquito coil.</title>
        <authorList>
            <person name="Yamashiro T."/>
            <person name="Shiraishi A."/>
            <person name="Satake H."/>
            <person name="Nakayama K."/>
        </authorList>
    </citation>
    <scope>NUCLEOTIDE SEQUENCE</scope>
</reference>
<sequence length="316" mass="36245">MNTPSKEDLDNLFESIYEDYFETRSSEVDVKTTFLNGLLKEEVYVIQPNGFVDLDFPDHVYRLKKAIYSLKQAPRSCQSQYAIELLNKHDMDDCVSMSTLMANERLDVVLQGMPTNQTTYLRMIRGLMYLTACQPDIAFATFVYARYQARPPVKHLKERHFTHHKNNNNCFRELFSEHKRPKTCGHNTNSCRLDTTHYLVAAVDTVVDTVVVEVDTADNIAHTVVEHIQVDTADNIAHTVVEHTQVGYRLPAVEHYKLQSCAQTLPSTCPSDMTVYTPSALSPLGVSPSYPYQELMVKLWKQYLFHGFMLSRRFGS</sequence>
<accession>A0A6L2K814</accession>
<evidence type="ECO:0000313" key="2">
    <source>
        <dbReference type="EMBL" id="GEU44857.1"/>
    </source>
</evidence>
<feature type="domain" description="Reverse transcriptase Ty1/copia-type" evidence="1">
    <location>
        <begin position="27"/>
        <end position="94"/>
    </location>
</feature>